<keyword evidence="2" id="KW-1185">Reference proteome</keyword>
<accession>A0A9P5A5K1</accession>
<name>A0A9P5A5K1_9HYPO</name>
<proteinExistence type="predicted"/>
<evidence type="ECO:0000313" key="1">
    <source>
        <dbReference type="EMBL" id="KAF4332134.1"/>
    </source>
</evidence>
<protein>
    <submittedName>
        <fullName evidence="1">Uncharacterized protein</fullName>
    </submittedName>
</protein>
<reference evidence="1" key="2">
    <citation type="submission" date="2020-02" db="EMBL/GenBank/DDBJ databases">
        <title>Identification and distribution of gene clusters putatively required for synthesis of sphingolipid metabolism inhibitors in phylogenetically diverse species of the filamentous fungus Fusarium.</title>
        <authorList>
            <person name="Kim H.-S."/>
            <person name="Busman M."/>
            <person name="Brown D.W."/>
            <person name="Divon H."/>
            <person name="Uhlig S."/>
            <person name="Proctor R.H."/>
        </authorList>
    </citation>
    <scope>NUCLEOTIDE SEQUENCE</scope>
    <source>
        <strain evidence="1">NRRL 25174</strain>
    </source>
</reference>
<dbReference type="AlphaFoldDB" id="A0A9P5A5K1"/>
<dbReference type="EMBL" id="PVQB02001166">
    <property type="protein sequence ID" value="KAF4332134.1"/>
    <property type="molecule type" value="Genomic_DNA"/>
</dbReference>
<sequence length="70" mass="8003">MSNSPELLYRIILTVIDYYVDPSGAKRSIYILDTNPTLEAAKNSAFRVLATLRYKLEDFVEYVIHSSSTE</sequence>
<dbReference type="Proteomes" id="UP000730481">
    <property type="component" value="Unassembled WGS sequence"/>
</dbReference>
<comment type="caution">
    <text evidence="1">The sequence shown here is derived from an EMBL/GenBank/DDBJ whole genome shotgun (WGS) entry which is preliminary data.</text>
</comment>
<gene>
    <name evidence="1" type="ORF">FBEOM_14073</name>
</gene>
<dbReference type="OrthoDB" id="5093372at2759"/>
<reference evidence="1" key="1">
    <citation type="journal article" date="2017" name="Mycologia">
        <title>Fusarium algeriense, sp. nov., a novel toxigenic crown rot pathogen of durum wheat from Algeria is nested in the Fusarium burgessii species complex.</title>
        <authorList>
            <person name="Laraba I."/>
            <person name="Keddad A."/>
            <person name="Boureghda H."/>
            <person name="Abdallah N."/>
            <person name="Vaughan M.M."/>
            <person name="Proctor R.H."/>
            <person name="Busman M."/>
            <person name="O'Donnell K."/>
        </authorList>
    </citation>
    <scope>NUCLEOTIDE SEQUENCE</scope>
    <source>
        <strain evidence="1">NRRL 25174</strain>
    </source>
</reference>
<evidence type="ECO:0000313" key="2">
    <source>
        <dbReference type="Proteomes" id="UP000730481"/>
    </source>
</evidence>
<organism evidence="1 2">
    <name type="scientific">Fusarium beomiforme</name>
    <dbReference type="NCBI Taxonomy" id="44412"/>
    <lineage>
        <taxon>Eukaryota</taxon>
        <taxon>Fungi</taxon>
        <taxon>Dikarya</taxon>
        <taxon>Ascomycota</taxon>
        <taxon>Pezizomycotina</taxon>
        <taxon>Sordariomycetes</taxon>
        <taxon>Hypocreomycetidae</taxon>
        <taxon>Hypocreales</taxon>
        <taxon>Nectriaceae</taxon>
        <taxon>Fusarium</taxon>
        <taxon>Fusarium burgessii species complex</taxon>
    </lineage>
</organism>